<dbReference type="AlphaFoldDB" id="A0A9D3P2A1"/>
<proteinExistence type="predicted"/>
<sequence>MLVCTYAMESRFPDVWTLTGEYMAVASGDRWAHLQADCYTVELSLFSWLLLDAVVQLCVASRPSPVHRIPLTELDSLPTPNALSPEGKPDASPHALVFIQKKMKKRKKEATLDRSWVFHLFFLLRSWHGSGLNRRHGGLIPAREQATDTLTDSQGRKEPGSALS</sequence>
<comment type="caution">
    <text evidence="2">The sequence shown here is derived from an EMBL/GenBank/DDBJ whole genome shotgun (WGS) entry which is preliminary data.</text>
</comment>
<organism evidence="2 3">
    <name type="scientific">Hemibagrus wyckioides</name>
    <dbReference type="NCBI Taxonomy" id="337641"/>
    <lineage>
        <taxon>Eukaryota</taxon>
        <taxon>Metazoa</taxon>
        <taxon>Chordata</taxon>
        <taxon>Craniata</taxon>
        <taxon>Vertebrata</taxon>
        <taxon>Euteleostomi</taxon>
        <taxon>Actinopterygii</taxon>
        <taxon>Neopterygii</taxon>
        <taxon>Teleostei</taxon>
        <taxon>Ostariophysi</taxon>
        <taxon>Siluriformes</taxon>
        <taxon>Bagridae</taxon>
        <taxon>Hemibagrus</taxon>
    </lineage>
</organism>
<keyword evidence="3" id="KW-1185">Reference proteome</keyword>
<evidence type="ECO:0000256" key="1">
    <source>
        <dbReference type="SAM" id="MobiDB-lite"/>
    </source>
</evidence>
<feature type="region of interest" description="Disordered" evidence="1">
    <location>
        <begin position="139"/>
        <end position="164"/>
    </location>
</feature>
<gene>
    <name evidence="2" type="ORF">KOW79_005589</name>
</gene>
<dbReference type="EMBL" id="JAHKSW010000006">
    <property type="protein sequence ID" value="KAG7331620.1"/>
    <property type="molecule type" value="Genomic_DNA"/>
</dbReference>
<dbReference type="Proteomes" id="UP000824219">
    <property type="component" value="Linkage Group LG06"/>
</dbReference>
<name>A0A9D3P2A1_9TELE</name>
<evidence type="ECO:0000313" key="3">
    <source>
        <dbReference type="Proteomes" id="UP000824219"/>
    </source>
</evidence>
<reference evidence="2 3" key="1">
    <citation type="submission" date="2021-06" db="EMBL/GenBank/DDBJ databases">
        <title>Chromosome-level genome assembly of the red-tail catfish (Hemibagrus wyckioides).</title>
        <authorList>
            <person name="Shao F."/>
        </authorList>
    </citation>
    <scope>NUCLEOTIDE SEQUENCE [LARGE SCALE GENOMIC DNA]</scope>
    <source>
        <strain evidence="2">EC202008001</strain>
        <tissue evidence="2">Blood</tissue>
    </source>
</reference>
<accession>A0A9D3P2A1</accession>
<protein>
    <submittedName>
        <fullName evidence="2">Uncharacterized protein</fullName>
    </submittedName>
</protein>
<evidence type="ECO:0000313" key="2">
    <source>
        <dbReference type="EMBL" id="KAG7331620.1"/>
    </source>
</evidence>
<feature type="compositionally biased region" description="Basic and acidic residues" evidence="1">
    <location>
        <begin position="154"/>
        <end position="164"/>
    </location>
</feature>